<dbReference type="EMBL" id="MQWD01000005">
    <property type="protein sequence ID" value="PAP74531.1"/>
    <property type="molecule type" value="Genomic_DNA"/>
</dbReference>
<comment type="caution">
    <text evidence="1">The sequence shown here is derived from an EMBL/GenBank/DDBJ whole genome shotgun (WGS) entry which is preliminary data.</text>
</comment>
<evidence type="ECO:0000313" key="1">
    <source>
        <dbReference type="EMBL" id="PAP74531.1"/>
    </source>
</evidence>
<evidence type="ECO:0000313" key="2">
    <source>
        <dbReference type="Proteomes" id="UP000216339"/>
    </source>
</evidence>
<name>A0A271ITI0_9BACT</name>
<protein>
    <submittedName>
        <fullName evidence="1">Uncharacterized protein</fullName>
    </submittedName>
</protein>
<reference evidence="1 2" key="1">
    <citation type="submission" date="2016-11" db="EMBL/GenBank/DDBJ databases">
        <title>Study of marine rhodopsin-containing bacteria.</title>
        <authorList>
            <person name="Yoshizawa S."/>
            <person name="Kumagai Y."/>
            <person name="Kogure K."/>
        </authorList>
    </citation>
    <scope>NUCLEOTIDE SEQUENCE [LARGE SCALE GENOMIC DNA]</scope>
    <source>
        <strain evidence="1 2">SAORIC-28</strain>
    </source>
</reference>
<proteinExistence type="predicted"/>
<dbReference type="Proteomes" id="UP000216339">
    <property type="component" value="Unassembled WGS sequence"/>
</dbReference>
<dbReference type="OrthoDB" id="1525036at2"/>
<accession>A0A271ITI0</accession>
<organism evidence="1 2">
    <name type="scientific">Rubrivirga marina</name>
    <dbReference type="NCBI Taxonomy" id="1196024"/>
    <lineage>
        <taxon>Bacteria</taxon>
        <taxon>Pseudomonadati</taxon>
        <taxon>Rhodothermota</taxon>
        <taxon>Rhodothermia</taxon>
        <taxon>Rhodothermales</taxon>
        <taxon>Rubricoccaceae</taxon>
        <taxon>Rubrivirga</taxon>
    </lineage>
</organism>
<dbReference type="AlphaFoldDB" id="A0A271ITI0"/>
<sequence>MERRTRFALWSAALHGAWEYAQCPPYYDMTGLPKPEHDALMLAATAGDVAINLGVAAVAEQLVGREPVRRLTPSGTAALLGVGFAAAVGLEWAAQRLNLWSYTDRMPTVRVAGHDVGLLPIAQVTVLPTLAAWATRRTDLST</sequence>
<dbReference type="RefSeq" id="WP_095512495.1">
    <property type="nucleotide sequence ID" value="NZ_MQWD01000005.1"/>
</dbReference>
<keyword evidence="2" id="KW-1185">Reference proteome</keyword>
<gene>
    <name evidence="1" type="ORF">BSZ37_20320</name>
</gene>